<evidence type="ECO:0000313" key="16">
    <source>
        <dbReference type="Proteomes" id="UP000186922"/>
    </source>
</evidence>
<dbReference type="GO" id="GO:0006104">
    <property type="term" value="P:succinyl-CoA metabolic process"/>
    <property type="evidence" value="ECO:0007669"/>
    <property type="project" value="TreeGrafter"/>
</dbReference>
<comment type="function">
    <text evidence="13">ATP-specific succinyl-CoA synthetase functions in the citric acid cycle (TCA), coupling the hydrolysis of succinyl-CoA to the synthesis of ATP and thus represents the only step of substrate-level phosphorylation in the TCA. The beta subunit provides nucleotide specificity of the enzyme and binds the substrate succinate, while the binding sites for coenzyme A and phosphate are found in the alpha subunit.</text>
</comment>
<keyword evidence="9 13" id="KW-0496">Mitochondrion</keyword>
<feature type="binding site" evidence="13">
    <location>
        <position position="308"/>
    </location>
    <ligand>
        <name>substrate</name>
        <note>ligand shared with subunit alpha</note>
    </ligand>
</feature>
<comment type="subunit">
    <text evidence="13">Heterodimer of an alpha and a beta subunit. The beta subunit determines specificity for ATP.</text>
</comment>
<comment type="subunit">
    <text evidence="12">Heterodimer of an alpha and a beta subunit. The beta subunit determines specificity for GTP.</text>
</comment>
<dbReference type="InterPro" id="IPR034723">
    <property type="entry name" value="Succ_CoA_betaA_euk"/>
</dbReference>
<comment type="function">
    <text evidence="11">GTP-specific succinyl-CoA synthetase functions in the citric acid cycle (TCA), coupling the hydrolysis of succinyl-CoA to the synthesis of GTP and thus represents the only step of substrate-level phosphorylation in the TCA. The beta subunit provides nucleotide specificity of the enzyme and binds the substrate succinate, while the binding sites for coenzyme A and phosphate are found in the alpha subunit.</text>
</comment>
<keyword evidence="16" id="KW-1185">Reference proteome</keyword>
<dbReference type="HAMAP" id="MF_00558">
    <property type="entry name" value="Succ_CoA_beta"/>
    <property type="match status" value="1"/>
</dbReference>
<comment type="pathway">
    <text evidence="1 13">Carbohydrate metabolism; tricarboxylic acid cycle; succinate from succinyl-CoA (ligase route): step 1/1.</text>
</comment>
<feature type="binding site" evidence="13">
    <location>
        <begin position="91"/>
        <end position="93"/>
    </location>
    <ligand>
        <name>ATP</name>
        <dbReference type="ChEBI" id="CHEBI:30616"/>
    </ligand>
</feature>
<evidence type="ECO:0000256" key="7">
    <source>
        <dbReference type="ARBA" id="ARBA00022842"/>
    </source>
</evidence>
<dbReference type="GO" id="GO:0042709">
    <property type="term" value="C:succinate-CoA ligase complex"/>
    <property type="evidence" value="ECO:0007669"/>
    <property type="project" value="TreeGrafter"/>
</dbReference>
<feature type="binding site" evidence="13">
    <location>
        <position position="257"/>
    </location>
    <ligand>
        <name>Mg(2+)</name>
        <dbReference type="ChEBI" id="CHEBI:18420"/>
    </ligand>
</feature>
<comment type="cofactor">
    <cofactor evidence="13">
        <name>Mg(2+)</name>
        <dbReference type="ChEBI" id="CHEBI:18420"/>
    </cofactor>
    <text evidence="13">Binds 1 Mg(2+) ion per subunit.</text>
</comment>
<dbReference type="Gene3D" id="3.30.1490.20">
    <property type="entry name" value="ATP-grasp fold, A domain"/>
    <property type="match status" value="1"/>
</dbReference>
<dbReference type="UniPathway" id="UPA00223">
    <property type="reaction ID" value="UER00999"/>
</dbReference>
<dbReference type="GO" id="GO:0005524">
    <property type="term" value="F:ATP binding"/>
    <property type="evidence" value="ECO:0007669"/>
    <property type="project" value="UniProtKB-UniRule"/>
</dbReference>
<feature type="binding site" evidence="13">
    <location>
        <begin position="365"/>
        <end position="367"/>
    </location>
    <ligand>
        <name>substrate</name>
        <note>ligand shared with subunit alpha</note>
    </ligand>
</feature>
<evidence type="ECO:0000256" key="11">
    <source>
        <dbReference type="ARBA" id="ARBA00053833"/>
    </source>
</evidence>
<dbReference type="InterPro" id="IPR013815">
    <property type="entry name" value="ATP_grasp_subdomain_1"/>
</dbReference>
<dbReference type="PROSITE" id="PS01217">
    <property type="entry name" value="SUCCINYL_COA_LIG_3"/>
    <property type="match status" value="1"/>
</dbReference>
<dbReference type="SUPFAM" id="SSF52210">
    <property type="entry name" value="Succinyl-CoA synthetase domains"/>
    <property type="match status" value="1"/>
</dbReference>
<comment type="subcellular location">
    <subcellularLocation>
        <location evidence="13">Mitochondrion</location>
    </subcellularLocation>
</comment>
<dbReference type="STRING" id="947166.A0A1D1UPR0"/>
<dbReference type="NCBIfam" id="TIGR01016">
    <property type="entry name" value="sucCoAbeta"/>
    <property type="match status" value="1"/>
</dbReference>
<dbReference type="Gene3D" id="3.40.50.261">
    <property type="entry name" value="Succinyl-CoA synthetase domains"/>
    <property type="match status" value="1"/>
</dbReference>
<evidence type="ECO:0000256" key="6">
    <source>
        <dbReference type="ARBA" id="ARBA00022840"/>
    </source>
</evidence>
<dbReference type="SUPFAM" id="SSF56059">
    <property type="entry name" value="Glutathione synthetase ATP-binding domain-like"/>
    <property type="match status" value="1"/>
</dbReference>
<keyword evidence="7 13" id="KW-0460">Magnesium</keyword>
<dbReference type="InterPro" id="IPR016102">
    <property type="entry name" value="Succinyl-CoA_synth-like"/>
</dbReference>
<feature type="site" description="Important for substrate specificity" evidence="13">
    <location>
        <position position="80"/>
    </location>
</feature>
<dbReference type="GO" id="GO:0006099">
    <property type="term" value="P:tricarboxylic acid cycle"/>
    <property type="evidence" value="ECO:0007669"/>
    <property type="project" value="UniProtKB-UniRule"/>
</dbReference>
<keyword evidence="3 13" id="KW-0436">Ligase</keyword>
<dbReference type="Gene3D" id="3.30.470.20">
    <property type="entry name" value="ATP-grasp fold, B domain"/>
    <property type="match status" value="1"/>
</dbReference>
<dbReference type="InterPro" id="IPR005811">
    <property type="entry name" value="SUCC_ACL_C"/>
</dbReference>
<accession>A0A1D1UPR0</accession>
<dbReference type="OrthoDB" id="1552at2759"/>
<comment type="caution">
    <text evidence="15">The sequence shown here is derived from an EMBL/GenBank/DDBJ whole genome shotgun (WGS) entry which is preliminary data.</text>
</comment>
<comment type="catalytic activity">
    <reaction evidence="13">
        <text>succinate + ATP + CoA = succinyl-CoA + ADP + phosphate</text>
        <dbReference type="Rhea" id="RHEA:17661"/>
        <dbReference type="ChEBI" id="CHEBI:30031"/>
        <dbReference type="ChEBI" id="CHEBI:30616"/>
        <dbReference type="ChEBI" id="CHEBI:43474"/>
        <dbReference type="ChEBI" id="CHEBI:57287"/>
        <dbReference type="ChEBI" id="CHEBI:57292"/>
        <dbReference type="ChEBI" id="CHEBI:456216"/>
        <dbReference type="EC" id="6.2.1.5"/>
    </reaction>
</comment>
<dbReference type="GO" id="GO:0005739">
    <property type="term" value="C:mitochondrion"/>
    <property type="evidence" value="ECO:0007669"/>
    <property type="project" value="UniProtKB-SubCell"/>
</dbReference>
<feature type="binding site" evidence="13">
    <location>
        <position position="243"/>
    </location>
    <ligand>
        <name>Mg(2+)</name>
        <dbReference type="ChEBI" id="CHEBI:18420"/>
    </ligand>
</feature>
<feature type="domain" description="ATP-grasp" evidence="14">
    <location>
        <begin position="47"/>
        <end position="274"/>
    </location>
</feature>
<evidence type="ECO:0000256" key="10">
    <source>
        <dbReference type="ARBA" id="ARBA00052879"/>
    </source>
</evidence>
<gene>
    <name evidence="15" type="primary">RvY_02171-1</name>
    <name evidence="15" type="synonym">RvY_02171.1</name>
    <name evidence="15" type="ORF">RvY_02171</name>
</gene>
<dbReference type="PANTHER" id="PTHR11815">
    <property type="entry name" value="SUCCINYL-COA SYNTHETASE BETA CHAIN"/>
    <property type="match status" value="1"/>
</dbReference>
<proteinExistence type="inferred from homology"/>
<evidence type="ECO:0000256" key="4">
    <source>
        <dbReference type="ARBA" id="ARBA00022723"/>
    </source>
</evidence>
<evidence type="ECO:0000256" key="3">
    <source>
        <dbReference type="ARBA" id="ARBA00022598"/>
    </source>
</evidence>
<keyword evidence="5 13" id="KW-0547">Nucleotide-binding</keyword>
<evidence type="ECO:0000259" key="14">
    <source>
        <dbReference type="PROSITE" id="PS50975"/>
    </source>
</evidence>
<dbReference type="FunFam" id="3.30.470.20:FF:000002">
    <property type="entry name" value="Succinate--CoA ligase [ADP-forming] subunit beta"/>
    <property type="match status" value="1"/>
</dbReference>
<dbReference type="PANTHER" id="PTHR11815:SF1">
    <property type="entry name" value="SUCCINATE--COA LIGASE [ADP-FORMING] SUBUNIT BETA, MITOCHONDRIAL"/>
    <property type="match status" value="1"/>
</dbReference>
<organism evidence="15 16">
    <name type="scientific">Ramazzottius varieornatus</name>
    <name type="common">Water bear</name>
    <name type="synonym">Tardigrade</name>
    <dbReference type="NCBI Taxonomy" id="947166"/>
    <lineage>
        <taxon>Eukaryota</taxon>
        <taxon>Metazoa</taxon>
        <taxon>Ecdysozoa</taxon>
        <taxon>Tardigrada</taxon>
        <taxon>Eutardigrada</taxon>
        <taxon>Parachela</taxon>
        <taxon>Hypsibioidea</taxon>
        <taxon>Ramazzottiidae</taxon>
        <taxon>Ramazzottius</taxon>
    </lineage>
</organism>
<comment type="catalytic activity">
    <reaction evidence="10">
        <text>GTP + succinate + CoA = succinyl-CoA + GDP + phosphate</text>
        <dbReference type="Rhea" id="RHEA:22120"/>
        <dbReference type="ChEBI" id="CHEBI:30031"/>
        <dbReference type="ChEBI" id="CHEBI:37565"/>
        <dbReference type="ChEBI" id="CHEBI:43474"/>
        <dbReference type="ChEBI" id="CHEBI:57287"/>
        <dbReference type="ChEBI" id="CHEBI:57292"/>
        <dbReference type="ChEBI" id="CHEBI:58189"/>
        <dbReference type="EC" id="6.2.1.4"/>
    </reaction>
</comment>
<dbReference type="GO" id="GO:0000287">
    <property type="term" value="F:magnesium ion binding"/>
    <property type="evidence" value="ECO:0007669"/>
    <property type="project" value="UniProtKB-UniRule"/>
</dbReference>
<evidence type="ECO:0000256" key="1">
    <source>
        <dbReference type="ARBA" id="ARBA00005064"/>
    </source>
</evidence>
<feature type="site" description="Important for substrate specificity" evidence="13">
    <location>
        <position position="148"/>
    </location>
</feature>
<reference evidence="15 16" key="1">
    <citation type="journal article" date="2016" name="Nat. Commun.">
        <title>Extremotolerant tardigrade genome and improved radiotolerance of human cultured cells by tardigrade-unique protein.</title>
        <authorList>
            <person name="Hashimoto T."/>
            <person name="Horikawa D.D."/>
            <person name="Saito Y."/>
            <person name="Kuwahara H."/>
            <person name="Kozuka-Hata H."/>
            <person name="Shin-I T."/>
            <person name="Minakuchi Y."/>
            <person name="Ohishi K."/>
            <person name="Motoyama A."/>
            <person name="Aizu T."/>
            <person name="Enomoto A."/>
            <person name="Kondo K."/>
            <person name="Tanaka S."/>
            <person name="Hara Y."/>
            <person name="Koshikawa S."/>
            <person name="Sagara H."/>
            <person name="Miura T."/>
            <person name="Yokobori S."/>
            <person name="Miyagawa K."/>
            <person name="Suzuki Y."/>
            <person name="Kubo T."/>
            <person name="Oyama M."/>
            <person name="Kohara Y."/>
            <person name="Fujiyama A."/>
            <person name="Arakawa K."/>
            <person name="Katayama T."/>
            <person name="Toyoda A."/>
            <person name="Kunieda T."/>
        </authorList>
    </citation>
    <scope>NUCLEOTIDE SEQUENCE [LARGE SCALE GENOMIC DNA]</scope>
    <source>
        <strain evidence="15 16">YOKOZUNA-1</strain>
    </source>
</reference>
<dbReference type="EMBL" id="BDGG01000001">
    <property type="protein sequence ID" value="GAU89642.1"/>
    <property type="molecule type" value="Genomic_DNA"/>
</dbReference>
<dbReference type="Pfam" id="PF00549">
    <property type="entry name" value="Ligase_CoA"/>
    <property type="match status" value="1"/>
</dbReference>
<dbReference type="InterPro" id="IPR011761">
    <property type="entry name" value="ATP-grasp"/>
</dbReference>
<evidence type="ECO:0000256" key="9">
    <source>
        <dbReference type="ARBA" id="ARBA00023128"/>
    </source>
</evidence>
<keyword evidence="4 13" id="KW-0479">Metal-binding</keyword>
<dbReference type="InterPro" id="IPR005809">
    <property type="entry name" value="Succ_CoA_ligase-like_bsu"/>
</dbReference>
<dbReference type="GO" id="GO:0004776">
    <property type="term" value="F:succinate-CoA ligase (GDP-forming) activity"/>
    <property type="evidence" value="ECO:0007669"/>
    <property type="project" value="UniProtKB-EC"/>
</dbReference>
<evidence type="ECO:0000256" key="12">
    <source>
        <dbReference type="ARBA" id="ARBA00063570"/>
    </source>
</evidence>
<dbReference type="GO" id="GO:0004775">
    <property type="term" value="F:succinate-CoA ligase (ADP-forming) activity"/>
    <property type="evidence" value="ECO:0007669"/>
    <property type="project" value="UniProtKB-UniRule"/>
</dbReference>
<dbReference type="PIRSF" id="PIRSF001554">
    <property type="entry name" value="SucCS_beta"/>
    <property type="match status" value="1"/>
</dbReference>
<dbReference type="FunFam" id="3.40.50.261:FF:000001">
    <property type="entry name" value="Succinate--CoA ligase [ADP-forming] subunit beta"/>
    <property type="match status" value="1"/>
</dbReference>
<dbReference type="AlphaFoldDB" id="A0A1D1UPR0"/>
<dbReference type="HAMAP" id="MF_03220">
    <property type="entry name" value="Succ_CoA_betaA_euk"/>
    <property type="match status" value="1"/>
</dbReference>
<dbReference type="InterPro" id="IPR013650">
    <property type="entry name" value="ATP-grasp_succ-CoA_synth-type"/>
</dbReference>
<evidence type="ECO:0000256" key="8">
    <source>
        <dbReference type="ARBA" id="ARBA00022946"/>
    </source>
</evidence>
<feature type="binding site" evidence="13">
    <location>
        <position position="84"/>
    </location>
    <ligand>
        <name>ATP</name>
        <dbReference type="ChEBI" id="CHEBI:30616"/>
    </ligand>
</feature>
<dbReference type="InterPro" id="IPR017866">
    <property type="entry name" value="Succ-CoA_synthase_bsu_CS"/>
</dbReference>
<dbReference type="FunFam" id="3.30.1490.20:FF:000004">
    <property type="entry name" value="Succinate--CoA ligase [ADP-forming] subunit beta, mitochondrial"/>
    <property type="match status" value="1"/>
</dbReference>
<dbReference type="Proteomes" id="UP000186922">
    <property type="component" value="Unassembled WGS sequence"/>
</dbReference>
<dbReference type="Pfam" id="PF08442">
    <property type="entry name" value="ATP-grasp_2"/>
    <property type="match status" value="1"/>
</dbReference>
<dbReference type="PROSITE" id="PS50975">
    <property type="entry name" value="ATP_GRASP"/>
    <property type="match status" value="1"/>
</dbReference>
<keyword evidence="6 13" id="KW-0067">ATP-binding</keyword>
<dbReference type="EC" id="6.2.1.5" evidence="13"/>
<evidence type="ECO:0000256" key="2">
    <source>
        <dbReference type="ARBA" id="ARBA00022532"/>
    </source>
</evidence>
<keyword evidence="2 13" id="KW-0816">Tricarboxylic acid cycle</keyword>
<name>A0A1D1UPR0_RAMVA</name>
<keyword evidence="8" id="KW-0809">Transit peptide</keyword>
<evidence type="ECO:0000256" key="13">
    <source>
        <dbReference type="HAMAP-Rule" id="MF_03220"/>
    </source>
</evidence>
<evidence type="ECO:0000313" key="15">
    <source>
        <dbReference type="EMBL" id="GAU89642.1"/>
    </source>
</evidence>
<protein>
    <recommendedName>
        <fullName evidence="13">Succinate--CoA ligase [ADP-forming] subunit beta, mitochondrial</fullName>
        <ecNumber evidence="13">6.2.1.5</ecNumber>
    </recommendedName>
    <alternativeName>
        <fullName evidence="13">ATP-specific succinyl-CoA synthetase subunit beta</fullName>
        <shortName evidence="13">A-SCS</shortName>
    </alternativeName>
    <alternativeName>
        <fullName evidence="13">Succinyl-CoA synthetase beta-A chain</fullName>
        <shortName evidence="13">SCS-betaA</shortName>
    </alternativeName>
</protein>
<evidence type="ECO:0000256" key="5">
    <source>
        <dbReference type="ARBA" id="ARBA00022741"/>
    </source>
</evidence>
<sequence length="448" mass="48682">MSLLSKCGNCLGRPTGQLCELLRKTSPALSLAAQHVRNLSVHEYLSMGILQDAGVPVPKFEVASSPEEAMRAAEKIGSKDLMIKAQVLAGGRGKGYFDSGLKAGVKMIFSPEEAKEVAEKMIGYKLITKQTGERGRICNKVMISQRLFTRREFYFAIVMDRATQGPAMIGSSQGGMNIEDVARDSPDAIKTLPINIEKGVTREECLEFAKSCHFEDLSEQAADMMVKLYDIFLSKDATTIEINPLAEDSSGKLYCVDAKFNFDDNSDFRQKEVFAMRDWSQEDPREELAAKSNINYIQLDGNIGCLVNGAGLAMSTMDIIKLHGGSPANFLDVGGGATAEQVMESFKLITSDPNVQAVLVNIFGGIMRCDVIAQGVILAAENLNLKVPIVCRLQGTNVDDAKILIAGSRLKILAADDLDEAAKMAVKLAQIVRLAKEGGLDVKFELPI</sequence>
<dbReference type="NCBIfam" id="NF001913">
    <property type="entry name" value="PRK00696.1"/>
    <property type="match status" value="1"/>
</dbReference>
<comment type="similarity">
    <text evidence="13">Belongs to the succinate/malate CoA ligase beta subunit family. ATP-specific subunit beta subfamily.</text>
</comment>